<evidence type="ECO:0000313" key="3">
    <source>
        <dbReference type="EMBL" id="SPH22390.1"/>
    </source>
</evidence>
<dbReference type="GO" id="GO:0010181">
    <property type="term" value="F:FMN binding"/>
    <property type="evidence" value="ECO:0007669"/>
    <property type="project" value="InterPro"/>
</dbReference>
<evidence type="ECO:0000313" key="4">
    <source>
        <dbReference type="Proteomes" id="UP000244880"/>
    </source>
</evidence>
<gene>
    <name evidence="3" type="primary">hpaC</name>
    <name evidence="3" type="ORF">ASD8599_03133</name>
</gene>
<dbReference type="GO" id="GO:0042602">
    <property type="term" value="F:riboflavin reductase (NADPH) activity"/>
    <property type="evidence" value="ECO:0007669"/>
    <property type="project" value="TreeGrafter"/>
</dbReference>
<dbReference type="GO" id="GO:0006208">
    <property type="term" value="P:pyrimidine nucleobase catabolic process"/>
    <property type="evidence" value="ECO:0007669"/>
    <property type="project" value="TreeGrafter"/>
</dbReference>
<dbReference type="SMART" id="SM00903">
    <property type="entry name" value="Flavin_Reduct"/>
    <property type="match status" value="1"/>
</dbReference>
<accession>A0A2R8BH23</accession>
<proteinExistence type="predicted"/>
<dbReference type="EMBL" id="OMOR01000001">
    <property type="protein sequence ID" value="SPH22390.1"/>
    <property type="molecule type" value="Genomic_DNA"/>
</dbReference>
<keyword evidence="1 3" id="KW-0560">Oxidoreductase</keyword>
<organism evidence="3 4">
    <name type="scientific">Ascidiaceihabitans donghaensis</name>
    <dbReference type="NCBI Taxonomy" id="1510460"/>
    <lineage>
        <taxon>Bacteria</taxon>
        <taxon>Pseudomonadati</taxon>
        <taxon>Pseudomonadota</taxon>
        <taxon>Alphaproteobacteria</taxon>
        <taxon>Rhodobacterales</taxon>
        <taxon>Paracoccaceae</taxon>
        <taxon>Ascidiaceihabitans</taxon>
    </lineage>
</organism>
<dbReference type="Pfam" id="PF01613">
    <property type="entry name" value="Flavin_Reduct"/>
    <property type="match status" value="1"/>
</dbReference>
<dbReference type="EC" id="1.5.1.36" evidence="3"/>
<reference evidence="3 4" key="1">
    <citation type="submission" date="2018-03" db="EMBL/GenBank/DDBJ databases">
        <authorList>
            <person name="Keele B.F."/>
        </authorList>
    </citation>
    <scope>NUCLEOTIDE SEQUENCE [LARGE SCALE GENOMIC DNA]</scope>
    <source>
        <strain evidence="3 4">CECT 8599</strain>
    </source>
</reference>
<dbReference type="PANTHER" id="PTHR30466">
    <property type="entry name" value="FLAVIN REDUCTASE"/>
    <property type="match status" value="1"/>
</dbReference>
<dbReference type="InterPro" id="IPR002563">
    <property type="entry name" value="Flavin_Rdtase-like_dom"/>
</dbReference>
<keyword evidence="3" id="KW-0503">Monooxygenase</keyword>
<sequence length="168" mass="17619">MQSTSSQEFIAAMRTVASSVSVVTTDGDAGRYGATVSAFCSVSANPPTVLVCLNAASTITAKVQDNRAFCVNVLPDHASYIADRFAGRHDTFVQDRFEGMDVTGPDFGPVHGLAGATSLQCQLTQAVLEGTHLICIGRVTQIALGSEMPLTYLAGQYQTSVPTKAAMP</sequence>
<keyword evidence="4" id="KW-1185">Reference proteome</keyword>
<evidence type="ECO:0000259" key="2">
    <source>
        <dbReference type="SMART" id="SM00903"/>
    </source>
</evidence>
<dbReference type="AlphaFoldDB" id="A0A2R8BH23"/>
<dbReference type="RefSeq" id="WP_108829336.1">
    <property type="nucleotide sequence ID" value="NZ_OMOR01000001.1"/>
</dbReference>
<dbReference type="PANTHER" id="PTHR30466:SF1">
    <property type="entry name" value="FMN REDUCTASE (NADH) RUTF"/>
    <property type="match status" value="1"/>
</dbReference>
<feature type="domain" description="Flavin reductase like" evidence="2">
    <location>
        <begin position="13"/>
        <end position="159"/>
    </location>
</feature>
<dbReference type="Gene3D" id="2.30.110.10">
    <property type="entry name" value="Electron Transport, Fmn-binding Protein, Chain A"/>
    <property type="match status" value="1"/>
</dbReference>
<name>A0A2R8BH23_9RHOB</name>
<dbReference type="GO" id="GO:0004497">
    <property type="term" value="F:monooxygenase activity"/>
    <property type="evidence" value="ECO:0007669"/>
    <property type="project" value="UniProtKB-KW"/>
</dbReference>
<protein>
    <submittedName>
        <fullName evidence="3">4-hydroxyphenylacetate 3-monooxygenase reductase component</fullName>
        <ecNumber evidence="3">1.5.1.36</ecNumber>
    </submittedName>
</protein>
<dbReference type="SUPFAM" id="SSF50475">
    <property type="entry name" value="FMN-binding split barrel"/>
    <property type="match status" value="1"/>
</dbReference>
<dbReference type="GO" id="GO:0036382">
    <property type="term" value="F:flavin reductase (NADH) activity"/>
    <property type="evidence" value="ECO:0007669"/>
    <property type="project" value="UniProtKB-EC"/>
</dbReference>
<dbReference type="OrthoDB" id="9789254at2"/>
<dbReference type="InterPro" id="IPR012349">
    <property type="entry name" value="Split_barrel_FMN-bd"/>
</dbReference>
<evidence type="ECO:0000256" key="1">
    <source>
        <dbReference type="ARBA" id="ARBA00023002"/>
    </source>
</evidence>
<dbReference type="Proteomes" id="UP000244880">
    <property type="component" value="Unassembled WGS sequence"/>
</dbReference>
<dbReference type="InterPro" id="IPR050268">
    <property type="entry name" value="NADH-dep_flavin_reductase"/>
</dbReference>